<evidence type="ECO:0000313" key="8">
    <source>
        <dbReference type="Proteomes" id="UP000248132"/>
    </source>
</evidence>
<keyword evidence="3" id="KW-0808">Transferase</keyword>
<name>A0A318XL11_9FIRM</name>
<sequence>MAANLNLYSFQIKEKWHSILLGHLNHICEEFIMETKFNFLKEKSQALRKDIIDTIYNAGSGHPGGSLSVVDILTVLYYSVMNIDSSRPKDENRDRLVLSKGHVAPALYCVLADKGFFDKKELKTLRKPGSILQGHPDMKKTPGIEISTGSLGQGLSAANGMALAARVDNKSYNVFAILGDGEIQEGQIWEAAMTAAHYKLNKLIAIVDSNGLQIDGPVCEVMGVEPIDEKFRAFGWDTIVIDGHNHEEIYYAVALAKKSKEKPTAIIAKTVKGKGVSFMENCCEWHGHGINKEQAAQALADLGVR</sequence>
<dbReference type="GO" id="GO:0016740">
    <property type="term" value="F:transferase activity"/>
    <property type="evidence" value="ECO:0007669"/>
    <property type="project" value="UniProtKB-KW"/>
</dbReference>
<dbReference type="InterPro" id="IPR049557">
    <property type="entry name" value="Transketolase_CS"/>
</dbReference>
<dbReference type="InterPro" id="IPR029061">
    <property type="entry name" value="THDP-binding"/>
</dbReference>
<comment type="caution">
    <text evidence="7">The sequence shown here is derived from an EMBL/GenBank/DDBJ whole genome shotgun (WGS) entry which is preliminary data.</text>
</comment>
<proteinExistence type="inferred from homology"/>
<feature type="domain" description="Transketolase N-terminal" evidence="6">
    <location>
        <begin position="45"/>
        <end position="304"/>
    </location>
</feature>
<dbReference type="Pfam" id="PF00456">
    <property type="entry name" value="Transketolase_N"/>
    <property type="match status" value="1"/>
</dbReference>
<dbReference type="EMBL" id="QKMR01000008">
    <property type="protein sequence ID" value="PYG87934.1"/>
    <property type="molecule type" value="Genomic_DNA"/>
</dbReference>
<dbReference type="PANTHER" id="PTHR47514:SF1">
    <property type="entry name" value="TRANSKETOLASE N-TERMINAL SECTION-RELATED"/>
    <property type="match status" value="1"/>
</dbReference>
<keyword evidence="4" id="KW-0479">Metal-binding</keyword>
<dbReference type="Proteomes" id="UP000248132">
    <property type="component" value="Unassembled WGS sequence"/>
</dbReference>
<dbReference type="Gene3D" id="3.40.50.970">
    <property type="match status" value="1"/>
</dbReference>
<evidence type="ECO:0000256" key="4">
    <source>
        <dbReference type="ARBA" id="ARBA00022723"/>
    </source>
</evidence>
<reference evidence="7 8" key="1">
    <citation type="submission" date="2018-06" db="EMBL/GenBank/DDBJ databases">
        <title>Genomic Encyclopedia of Type Strains, Phase I: the one thousand microbial genomes (KMG-I) project.</title>
        <authorList>
            <person name="Kyrpides N."/>
        </authorList>
    </citation>
    <scope>NUCLEOTIDE SEQUENCE [LARGE SCALE GENOMIC DNA]</scope>
    <source>
        <strain evidence="7 8">DSM 19573</strain>
    </source>
</reference>
<evidence type="ECO:0000313" key="7">
    <source>
        <dbReference type="EMBL" id="PYG87934.1"/>
    </source>
</evidence>
<comment type="similarity">
    <text evidence="2">Belongs to the transketolase family.</text>
</comment>
<dbReference type="CDD" id="cd02012">
    <property type="entry name" value="TPP_TK"/>
    <property type="match status" value="1"/>
</dbReference>
<dbReference type="AlphaFoldDB" id="A0A318XL11"/>
<evidence type="ECO:0000256" key="5">
    <source>
        <dbReference type="ARBA" id="ARBA00023052"/>
    </source>
</evidence>
<comment type="cofactor">
    <cofactor evidence="1">
        <name>thiamine diphosphate</name>
        <dbReference type="ChEBI" id="CHEBI:58937"/>
    </cofactor>
</comment>
<evidence type="ECO:0000256" key="3">
    <source>
        <dbReference type="ARBA" id="ARBA00022679"/>
    </source>
</evidence>
<organism evidence="7 8">
    <name type="scientific">Ruminiclostridium sufflavum DSM 19573</name>
    <dbReference type="NCBI Taxonomy" id="1121337"/>
    <lineage>
        <taxon>Bacteria</taxon>
        <taxon>Bacillati</taxon>
        <taxon>Bacillota</taxon>
        <taxon>Clostridia</taxon>
        <taxon>Eubacteriales</taxon>
        <taxon>Oscillospiraceae</taxon>
        <taxon>Ruminiclostridium</taxon>
    </lineage>
</organism>
<keyword evidence="5" id="KW-0786">Thiamine pyrophosphate</keyword>
<dbReference type="InterPro" id="IPR005474">
    <property type="entry name" value="Transketolase_N"/>
</dbReference>
<evidence type="ECO:0000259" key="6">
    <source>
        <dbReference type="Pfam" id="PF00456"/>
    </source>
</evidence>
<gene>
    <name evidence="7" type="ORF">LY28_01644</name>
</gene>
<accession>A0A318XL11</accession>
<dbReference type="SUPFAM" id="SSF52518">
    <property type="entry name" value="Thiamin diphosphate-binding fold (THDP-binding)"/>
    <property type="match status" value="1"/>
</dbReference>
<dbReference type="PROSITE" id="PS00801">
    <property type="entry name" value="TRANSKETOLASE_1"/>
    <property type="match status" value="1"/>
</dbReference>
<dbReference type="GO" id="GO:0046872">
    <property type="term" value="F:metal ion binding"/>
    <property type="evidence" value="ECO:0007669"/>
    <property type="project" value="UniProtKB-KW"/>
</dbReference>
<dbReference type="PANTHER" id="PTHR47514">
    <property type="entry name" value="TRANSKETOLASE N-TERMINAL SECTION-RELATED"/>
    <property type="match status" value="1"/>
</dbReference>
<protein>
    <submittedName>
        <fullName evidence="7">Transketolase</fullName>
    </submittedName>
</protein>
<evidence type="ECO:0000256" key="1">
    <source>
        <dbReference type="ARBA" id="ARBA00001964"/>
    </source>
</evidence>
<evidence type="ECO:0000256" key="2">
    <source>
        <dbReference type="ARBA" id="ARBA00007131"/>
    </source>
</evidence>
<keyword evidence="8" id="KW-1185">Reference proteome</keyword>